<reference evidence="1" key="1">
    <citation type="submission" date="2018-05" db="EMBL/GenBank/DDBJ databases">
        <authorList>
            <person name="Lanie J.A."/>
            <person name="Ng W.-L."/>
            <person name="Kazmierczak K.M."/>
            <person name="Andrzejewski T.M."/>
            <person name="Davidsen T.M."/>
            <person name="Wayne K.J."/>
            <person name="Tettelin H."/>
            <person name="Glass J.I."/>
            <person name="Rusch D."/>
            <person name="Podicherti R."/>
            <person name="Tsui H.-C.T."/>
            <person name="Winkler M.E."/>
        </authorList>
    </citation>
    <scope>NUCLEOTIDE SEQUENCE</scope>
</reference>
<organism evidence="1">
    <name type="scientific">marine metagenome</name>
    <dbReference type="NCBI Taxonomy" id="408172"/>
    <lineage>
        <taxon>unclassified sequences</taxon>
        <taxon>metagenomes</taxon>
        <taxon>ecological metagenomes</taxon>
    </lineage>
</organism>
<dbReference type="AlphaFoldDB" id="A0A382K1E3"/>
<accession>A0A382K1E3</accession>
<sequence length="125" mass="14836">MWIKREFRDYYKPKLRRELKRDPSQEEMDQRFEEIYSQVNCTLLAGVLEGVAIYFYEIAKITKEELDGFRDRPEEYLFERFGGGNFKLNFYEGPSFVVCVNFKPKGEPKWLPLLPKKVGSNPKPA</sequence>
<evidence type="ECO:0000313" key="1">
    <source>
        <dbReference type="EMBL" id="SVC16491.1"/>
    </source>
</evidence>
<name>A0A382K1E3_9ZZZZ</name>
<proteinExistence type="predicted"/>
<gene>
    <name evidence="1" type="ORF">METZ01_LOCUS269345</name>
</gene>
<dbReference type="EMBL" id="UINC01076892">
    <property type="protein sequence ID" value="SVC16491.1"/>
    <property type="molecule type" value="Genomic_DNA"/>
</dbReference>
<protein>
    <submittedName>
        <fullName evidence="1">Uncharacterized protein</fullName>
    </submittedName>
</protein>